<dbReference type="EMBL" id="CAJVCH010210303">
    <property type="protein sequence ID" value="CAG7731328.1"/>
    <property type="molecule type" value="Genomic_DNA"/>
</dbReference>
<sequence>MPGFEPSGNLAEKSIKCLEAAVEPSGYYIGT</sequence>
<organism evidence="1 2">
    <name type="scientific">Allacma fusca</name>
    <dbReference type="NCBI Taxonomy" id="39272"/>
    <lineage>
        <taxon>Eukaryota</taxon>
        <taxon>Metazoa</taxon>
        <taxon>Ecdysozoa</taxon>
        <taxon>Arthropoda</taxon>
        <taxon>Hexapoda</taxon>
        <taxon>Collembola</taxon>
        <taxon>Symphypleona</taxon>
        <taxon>Sminthuridae</taxon>
        <taxon>Allacma</taxon>
    </lineage>
</organism>
<gene>
    <name evidence="1" type="ORF">AFUS01_LOCUS19928</name>
</gene>
<keyword evidence="2" id="KW-1185">Reference proteome</keyword>
<dbReference type="AlphaFoldDB" id="A0A8J2NYJ7"/>
<reference evidence="1" key="1">
    <citation type="submission" date="2021-06" db="EMBL/GenBank/DDBJ databases">
        <authorList>
            <person name="Hodson N. C."/>
            <person name="Mongue J. A."/>
            <person name="Jaron S. K."/>
        </authorList>
    </citation>
    <scope>NUCLEOTIDE SEQUENCE</scope>
</reference>
<accession>A0A8J2NYJ7</accession>
<evidence type="ECO:0000313" key="2">
    <source>
        <dbReference type="Proteomes" id="UP000708208"/>
    </source>
</evidence>
<protein>
    <submittedName>
        <fullName evidence="1">Uncharacterized protein</fullName>
    </submittedName>
</protein>
<name>A0A8J2NYJ7_9HEXA</name>
<dbReference type="Proteomes" id="UP000708208">
    <property type="component" value="Unassembled WGS sequence"/>
</dbReference>
<evidence type="ECO:0000313" key="1">
    <source>
        <dbReference type="EMBL" id="CAG7731328.1"/>
    </source>
</evidence>
<proteinExistence type="predicted"/>
<feature type="non-terminal residue" evidence="1">
    <location>
        <position position="1"/>
    </location>
</feature>
<comment type="caution">
    <text evidence="1">The sequence shown here is derived from an EMBL/GenBank/DDBJ whole genome shotgun (WGS) entry which is preliminary data.</text>
</comment>